<dbReference type="GO" id="GO:0030956">
    <property type="term" value="C:glutamyl-tRNA(Gln) amidotransferase complex"/>
    <property type="evidence" value="ECO:0007669"/>
    <property type="project" value="InterPro"/>
</dbReference>
<comment type="catalytic activity">
    <reaction evidence="5">
        <text>L-glutamyl-tRNA(Gln) + L-glutamine + ATP + H2O = L-glutaminyl-tRNA(Gln) + L-glutamate + ADP + phosphate + H(+)</text>
        <dbReference type="Rhea" id="RHEA:17521"/>
        <dbReference type="Rhea" id="RHEA-COMP:9681"/>
        <dbReference type="Rhea" id="RHEA-COMP:9684"/>
        <dbReference type="ChEBI" id="CHEBI:15377"/>
        <dbReference type="ChEBI" id="CHEBI:15378"/>
        <dbReference type="ChEBI" id="CHEBI:29985"/>
        <dbReference type="ChEBI" id="CHEBI:30616"/>
        <dbReference type="ChEBI" id="CHEBI:43474"/>
        <dbReference type="ChEBI" id="CHEBI:58359"/>
        <dbReference type="ChEBI" id="CHEBI:78520"/>
        <dbReference type="ChEBI" id="CHEBI:78521"/>
        <dbReference type="ChEBI" id="CHEBI:456216"/>
        <dbReference type="EC" id="6.3.5.7"/>
    </reaction>
</comment>
<feature type="domain" description="Amidase" evidence="6">
    <location>
        <begin position="20"/>
        <end position="461"/>
    </location>
</feature>
<dbReference type="PANTHER" id="PTHR11895">
    <property type="entry name" value="TRANSAMIDASE"/>
    <property type="match status" value="1"/>
</dbReference>
<dbReference type="InterPro" id="IPR023631">
    <property type="entry name" value="Amidase_dom"/>
</dbReference>
<dbReference type="PANTHER" id="PTHR11895:SF151">
    <property type="entry name" value="GLUTAMYL-TRNA(GLN) AMIDOTRANSFERASE SUBUNIT A"/>
    <property type="match status" value="1"/>
</dbReference>
<dbReference type="GO" id="GO:0006412">
    <property type="term" value="P:translation"/>
    <property type="evidence" value="ECO:0007669"/>
    <property type="project" value="UniProtKB-UniRule"/>
</dbReference>
<organism evidence="7 8">
    <name type="scientific">Candidatus Coatesbacteria bacterium 4484_99</name>
    <dbReference type="NCBI Taxonomy" id="1970774"/>
    <lineage>
        <taxon>Bacteria</taxon>
        <taxon>Candidatus Coatesiibacteriota</taxon>
    </lineage>
</organism>
<keyword evidence="4 5" id="KW-0648">Protein biosynthesis</keyword>
<dbReference type="EMBL" id="NATQ01000012">
    <property type="protein sequence ID" value="OQX91098.1"/>
    <property type="molecule type" value="Genomic_DNA"/>
</dbReference>
<dbReference type="Gene3D" id="3.90.1300.10">
    <property type="entry name" value="Amidase signature (AS) domain"/>
    <property type="match status" value="1"/>
</dbReference>
<keyword evidence="2 5" id="KW-0547">Nucleotide-binding</keyword>
<evidence type="ECO:0000259" key="6">
    <source>
        <dbReference type="Pfam" id="PF01425"/>
    </source>
</evidence>
<evidence type="ECO:0000256" key="5">
    <source>
        <dbReference type="HAMAP-Rule" id="MF_00120"/>
    </source>
</evidence>
<evidence type="ECO:0000256" key="3">
    <source>
        <dbReference type="ARBA" id="ARBA00022840"/>
    </source>
</evidence>
<protein>
    <recommendedName>
        <fullName evidence="5">Glutamyl-tRNA(Gln) amidotransferase subunit A</fullName>
        <shortName evidence="5">Glu-ADT subunit A</shortName>
        <ecNumber evidence="5">6.3.5.7</ecNumber>
    </recommendedName>
</protein>
<gene>
    <name evidence="5" type="primary">gatA</name>
    <name evidence="7" type="ORF">B6D57_01050</name>
</gene>
<dbReference type="GO" id="GO:0050567">
    <property type="term" value="F:glutaminyl-tRNA synthase (glutamine-hydrolyzing) activity"/>
    <property type="evidence" value="ECO:0007669"/>
    <property type="project" value="UniProtKB-UniRule"/>
</dbReference>
<proteinExistence type="inferred from homology"/>
<evidence type="ECO:0000256" key="2">
    <source>
        <dbReference type="ARBA" id="ARBA00022741"/>
    </source>
</evidence>
<evidence type="ECO:0000256" key="1">
    <source>
        <dbReference type="ARBA" id="ARBA00022598"/>
    </source>
</evidence>
<accession>A0A1W9S2L9</accession>
<feature type="active site" description="Acyl-ester intermediate" evidence="5">
    <location>
        <position position="174"/>
    </location>
</feature>
<comment type="subunit">
    <text evidence="5">Heterotrimer of A, B and C subunits.</text>
</comment>
<dbReference type="GO" id="GO:0005524">
    <property type="term" value="F:ATP binding"/>
    <property type="evidence" value="ECO:0007669"/>
    <property type="project" value="UniProtKB-KW"/>
</dbReference>
<evidence type="ECO:0000313" key="8">
    <source>
        <dbReference type="Proteomes" id="UP000192611"/>
    </source>
</evidence>
<dbReference type="Proteomes" id="UP000192611">
    <property type="component" value="Unassembled WGS sequence"/>
</dbReference>
<dbReference type="InterPro" id="IPR004412">
    <property type="entry name" value="GatA"/>
</dbReference>
<feature type="active site" description="Charge relay system" evidence="5">
    <location>
        <position position="150"/>
    </location>
</feature>
<comment type="function">
    <text evidence="5">Allows the formation of correctly charged Gln-tRNA(Gln) through the transamidation of misacylated Glu-tRNA(Gln) in organisms which lack glutaminyl-tRNA synthetase. The reaction takes place in the presence of glutamine and ATP through an activated gamma-phospho-Glu-tRNA(Gln).</text>
</comment>
<reference evidence="8" key="1">
    <citation type="submission" date="2017-03" db="EMBL/GenBank/DDBJ databases">
        <title>Novel pathways for hydrocarbon cycling and metabolic interdependencies in hydrothermal sediment communities.</title>
        <authorList>
            <person name="Dombrowski N."/>
            <person name="Seitz K."/>
            <person name="Teske A."/>
            <person name="Baker B."/>
        </authorList>
    </citation>
    <scope>NUCLEOTIDE SEQUENCE [LARGE SCALE GENOMIC DNA]</scope>
</reference>
<dbReference type="HAMAP" id="MF_00120">
    <property type="entry name" value="GatA"/>
    <property type="match status" value="1"/>
</dbReference>
<comment type="similarity">
    <text evidence="5">Belongs to the amidase family. GatA subfamily.</text>
</comment>
<sequence length="471" mass="50742">MRNALEIGEKIACGDVKAVDIVESTIKRIEQTNKDLNAFITITYEEALKQAEVIDREVKEGIIRSPLSGVPVAIKDNICTKGIRTTTASKILSEYYPPYDATVVRRVKEAGLVIVGKTNQDEFAMGSSSETSYFGVVHNPHNLDYCPGGSSGGSCACVSAGMVPVALASDCGGSIRQPSAFCGVYGLKPTYGLVSRYGLISFIPSTDQIGPVANNVEDLSALLTIIAGYDEKDANSIKVGRIDYLSSLGGDSEVKKVGLIREWLESSTPEVRGAVEGVCEKIEGVGIEVVDVELPYTKYAVATYRLLADAEASSNMARYDGMNFTRRVEGDDLKGVYMASRGEGLGDEVKRRVLIGTFILSHGYKERYYWKAMGARVHIRRDFEEVLSEVDLLVGPTTPTPPFKIGDIIDDPLAMYLADVFVVPANLAGIPAMNIPAGFTDDGLPLGVQLIGSPLDEARLLSVAKMLEGGR</sequence>
<dbReference type="InterPro" id="IPR036928">
    <property type="entry name" value="AS_sf"/>
</dbReference>
<dbReference type="InterPro" id="IPR000120">
    <property type="entry name" value="Amidase"/>
</dbReference>
<dbReference type="Pfam" id="PF01425">
    <property type="entry name" value="Amidase"/>
    <property type="match status" value="1"/>
</dbReference>
<feature type="active site" description="Charge relay system" evidence="5">
    <location>
        <position position="75"/>
    </location>
</feature>
<evidence type="ECO:0000313" key="7">
    <source>
        <dbReference type="EMBL" id="OQX91098.1"/>
    </source>
</evidence>
<name>A0A1W9S2L9_9BACT</name>
<comment type="caution">
    <text evidence="7">The sequence shown here is derived from an EMBL/GenBank/DDBJ whole genome shotgun (WGS) entry which is preliminary data.</text>
</comment>
<evidence type="ECO:0000256" key="4">
    <source>
        <dbReference type="ARBA" id="ARBA00022917"/>
    </source>
</evidence>
<dbReference type="AlphaFoldDB" id="A0A1W9S2L9"/>
<keyword evidence="1 5" id="KW-0436">Ligase</keyword>
<keyword evidence="3 5" id="KW-0067">ATP-binding</keyword>
<dbReference type="NCBIfam" id="TIGR00132">
    <property type="entry name" value="gatA"/>
    <property type="match status" value="1"/>
</dbReference>
<dbReference type="SUPFAM" id="SSF75304">
    <property type="entry name" value="Amidase signature (AS) enzymes"/>
    <property type="match status" value="1"/>
</dbReference>
<dbReference type="EC" id="6.3.5.7" evidence="5"/>